<dbReference type="EMBL" id="CADCTQ010000421">
    <property type="protein sequence ID" value="CAA9296601.1"/>
    <property type="molecule type" value="Genomic_DNA"/>
</dbReference>
<dbReference type="GO" id="GO:0009244">
    <property type="term" value="P:lipopolysaccharide core region biosynthetic process"/>
    <property type="evidence" value="ECO:0007669"/>
    <property type="project" value="TreeGrafter"/>
</dbReference>
<dbReference type="SUPFAM" id="SSF53756">
    <property type="entry name" value="UDP-Glycosyltransferase/glycogen phosphorylase"/>
    <property type="match status" value="1"/>
</dbReference>
<proteinExistence type="predicted"/>
<dbReference type="Pfam" id="PF01075">
    <property type="entry name" value="Glyco_transf_9"/>
    <property type="match status" value="1"/>
</dbReference>
<evidence type="ECO:0000256" key="2">
    <source>
        <dbReference type="ARBA" id="ARBA00022679"/>
    </source>
</evidence>
<dbReference type="InterPro" id="IPR002201">
    <property type="entry name" value="Glyco_trans_9"/>
</dbReference>
<sequence>MGSLRIANVRKIAVLRANALGDLIVTLPALAALRAAYPEAETTLLGRPWHAAFLVPGRTPADRVEVVPVMPGIREEAGQTEDARESEGFFARLRAERFDLALGFHGRGVAANPFLNRLGARVTAGLTSDGAARLDRELPFDYYQSEVVRYLDVVALVGAPPVTLDPAVAVLPADRQEADALLAGWSGFRPDRPYVVLHPCAVDVRRMWPALHFAAAGDALAERGYQVVITGSDADRPVVSSIAETMRREAWPAAGGLSLGGLAAVLAGSALTVASDTGPLHLARAVGARTVGIHWAPNLINWGPVTRARHRAAVSWRMPCPQCGVVPNAPYPFEPQTEACRHLVSFVQDVPVAEVLELAEGLLKTSSRTGQETTFLGQLQ</sequence>
<dbReference type="Gene3D" id="3.40.50.2000">
    <property type="entry name" value="Glycogen Phosphorylase B"/>
    <property type="match status" value="2"/>
</dbReference>
<name>A0A6J4K6X7_9SPHI</name>
<dbReference type="GO" id="GO:0008713">
    <property type="term" value="F:ADP-heptose-lipopolysaccharide heptosyltransferase activity"/>
    <property type="evidence" value="ECO:0007669"/>
    <property type="project" value="TreeGrafter"/>
</dbReference>
<reference evidence="3" key="1">
    <citation type="submission" date="2020-02" db="EMBL/GenBank/DDBJ databases">
        <authorList>
            <person name="Meier V. D."/>
        </authorList>
    </citation>
    <scope>NUCLEOTIDE SEQUENCE</scope>
    <source>
        <strain evidence="3">AVDCRST_MAG56</strain>
    </source>
</reference>
<evidence type="ECO:0008006" key="4">
    <source>
        <dbReference type="Google" id="ProtNLM"/>
    </source>
</evidence>
<dbReference type="PANTHER" id="PTHR30160:SF1">
    <property type="entry name" value="LIPOPOLYSACCHARIDE 1,2-N-ACETYLGLUCOSAMINETRANSFERASE-RELATED"/>
    <property type="match status" value="1"/>
</dbReference>
<dbReference type="CDD" id="cd03789">
    <property type="entry name" value="GT9_LPS_heptosyltransferase"/>
    <property type="match status" value="1"/>
</dbReference>
<dbReference type="PANTHER" id="PTHR30160">
    <property type="entry name" value="TETRAACYLDISACCHARIDE 4'-KINASE-RELATED"/>
    <property type="match status" value="1"/>
</dbReference>
<keyword evidence="1" id="KW-0328">Glycosyltransferase</keyword>
<evidence type="ECO:0000256" key="1">
    <source>
        <dbReference type="ARBA" id="ARBA00022676"/>
    </source>
</evidence>
<keyword evidence="2" id="KW-0808">Transferase</keyword>
<organism evidence="3">
    <name type="scientific">uncultured Cytophagales bacterium</name>
    <dbReference type="NCBI Taxonomy" id="158755"/>
    <lineage>
        <taxon>Bacteria</taxon>
        <taxon>Pseudomonadati</taxon>
        <taxon>Bacteroidota</taxon>
        <taxon>Sphingobacteriia</taxon>
        <taxon>Sphingobacteriales</taxon>
        <taxon>environmental samples</taxon>
    </lineage>
</organism>
<protein>
    <recommendedName>
        <fullName evidence="4">ADP-heptose--lipooligosaccharide heptosyltransferase II</fullName>
    </recommendedName>
</protein>
<dbReference type="AlphaFoldDB" id="A0A6J4K6X7"/>
<accession>A0A6J4K6X7</accession>
<dbReference type="GO" id="GO:0005829">
    <property type="term" value="C:cytosol"/>
    <property type="evidence" value="ECO:0007669"/>
    <property type="project" value="TreeGrafter"/>
</dbReference>
<gene>
    <name evidence="3" type="ORF">AVDCRST_MAG56-5162</name>
</gene>
<evidence type="ECO:0000313" key="3">
    <source>
        <dbReference type="EMBL" id="CAA9296601.1"/>
    </source>
</evidence>
<dbReference type="InterPro" id="IPR051199">
    <property type="entry name" value="LPS_LOS_Heptosyltrfase"/>
</dbReference>